<evidence type="ECO:0000313" key="3">
    <source>
        <dbReference type="EMBL" id="MBE9117689.1"/>
    </source>
</evidence>
<reference evidence="3" key="1">
    <citation type="submission" date="2020-10" db="EMBL/GenBank/DDBJ databases">
        <authorList>
            <person name="Castelo-Branco R."/>
            <person name="Eusebio N."/>
            <person name="Adriana R."/>
            <person name="Vieira A."/>
            <person name="Brugerolle De Fraissinette N."/>
            <person name="Rezende De Castro R."/>
            <person name="Schneider M.P."/>
            <person name="Vasconcelos V."/>
            <person name="Leao P.N."/>
        </authorList>
    </citation>
    <scope>NUCLEOTIDE SEQUENCE</scope>
    <source>
        <strain evidence="3">LEGE 07157</strain>
    </source>
</reference>
<keyword evidence="4" id="KW-1185">Reference proteome</keyword>
<organism evidence="3 4">
    <name type="scientific">Lusitaniella coriacea LEGE 07157</name>
    <dbReference type="NCBI Taxonomy" id="945747"/>
    <lineage>
        <taxon>Bacteria</taxon>
        <taxon>Bacillati</taxon>
        <taxon>Cyanobacteriota</taxon>
        <taxon>Cyanophyceae</taxon>
        <taxon>Spirulinales</taxon>
        <taxon>Lusitaniellaceae</taxon>
        <taxon>Lusitaniella</taxon>
    </lineage>
</organism>
<feature type="compositionally biased region" description="Acidic residues" evidence="1">
    <location>
        <begin position="38"/>
        <end position="51"/>
    </location>
</feature>
<dbReference type="PROSITE" id="PS51257">
    <property type="entry name" value="PROKAR_LIPOPROTEIN"/>
    <property type="match status" value="1"/>
</dbReference>
<dbReference type="AlphaFoldDB" id="A0A8J7E2N1"/>
<name>A0A8J7E2N1_9CYAN</name>
<feature type="chain" id="PRO_5035251124" evidence="2">
    <location>
        <begin position="31"/>
        <end position="171"/>
    </location>
</feature>
<evidence type="ECO:0000256" key="1">
    <source>
        <dbReference type="SAM" id="MobiDB-lite"/>
    </source>
</evidence>
<protein>
    <submittedName>
        <fullName evidence="3">Uncharacterized protein</fullName>
    </submittedName>
</protein>
<dbReference type="EMBL" id="JADEWZ010000028">
    <property type="protein sequence ID" value="MBE9117689.1"/>
    <property type="molecule type" value="Genomic_DNA"/>
</dbReference>
<proteinExistence type="predicted"/>
<feature type="region of interest" description="Disordered" evidence="1">
    <location>
        <begin position="38"/>
        <end position="77"/>
    </location>
</feature>
<feature type="signal peptide" evidence="2">
    <location>
        <begin position="1"/>
        <end position="30"/>
    </location>
</feature>
<comment type="caution">
    <text evidence="3">The sequence shown here is derived from an EMBL/GenBank/DDBJ whole genome shotgun (WGS) entry which is preliminary data.</text>
</comment>
<keyword evidence="2" id="KW-0732">Signal</keyword>
<dbReference type="Proteomes" id="UP000654482">
    <property type="component" value="Unassembled WGS sequence"/>
</dbReference>
<dbReference type="RefSeq" id="WP_194030771.1">
    <property type="nucleotide sequence ID" value="NZ_JADEWZ010000028.1"/>
</dbReference>
<evidence type="ECO:0000313" key="4">
    <source>
        <dbReference type="Proteomes" id="UP000654482"/>
    </source>
</evidence>
<evidence type="ECO:0000256" key="2">
    <source>
        <dbReference type="SAM" id="SignalP"/>
    </source>
</evidence>
<sequence length="171" mass="18110">MKQLNSHSIFGRVAKFGGTALLSISMLAFAACKPTPEEVEVDAPAPEEVETDAPVPTEQSAVPEEAEAGGGDSDVNDLIGETITVSTKVTERLTPNLFTIYDVESLRGEEILAITDLPIPESGSNIEVTGEVMEIDEAAIKSAYNVTLDPEVVEAYAGKPYLAVKAIESVD</sequence>
<accession>A0A8J7E2N1</accession>
<gene>
    <name evidence="3" type="ORF">IQ249_17470</name>
</gene>